<keyword evidence="1" id="KW-0723">Serine/threonine-protein kinase</keyword>
<keyword evidence="8" id="KW-1185">Reference proteome</keyword>
<evidence type="ECO:0000256" key="2">
    <source>
        <dbReference type="ARBA" id="ARBA00022679"/>
    </source>
</evidence>
<dbReference type="SUPFAM" id="SSF56112">
    <property type="entry name" value="Protein kinase-like (PK-like)"/>
    <property type="match status" value="1"/>
</dbReference>
<organism evidence="7 8">
    <name type="scientific">Periophthalmus magnuspinnatus</name>
    <dbReference type="NCBI Taxonomy" id="409849"/>
    <lineage>
        <taxon>Eukaryota</taxon>
        <taxon>Metazoa</taxon>
        <taxon>Chordata</taxon>
        <taxon>Craniata</taxon>
        <taxon>Vertebrata</taxon>
        <taxon>Euteleostomi</taxon>
        <taxon>Actinopterygii</taxon>
        <taxon>Neopterygii</taxon>
        <taxon>Teleostei</taxon>
        <taxon>Neoteleostei</taxon>
        <taxon>Acanthomorphata</taxon>
        <taxon>Gobiaria</taxon>
        <taxon>Gobiiformes</taxon>
        <taxon>Gobioidei</taxon>
        <taxon>Gobiidae</taxon>
        <taxon>Oxudercinae</taxon>
        <taxon>Periophthalmus</taxon>
    </lineage>
</organism>
<proteinExistence type="predicted"/>
<dbReference type="Ensembl" id="ENSPMGT00000013714.1">
    <property type="protein sequence ID" value="ENSPMGP00000012853.1"/>
    <property type="gene ID" value="ENSPMGG00000010587.1"/>
</dbReference>
<evidence type="ECO:0000313" key="7">
    <source>
        <dbReference type="Ensembl" id="ENSPMGP00000012853.1"/>
    </source>
</evidence>
<dbReference type="STRING" id="409849.ENSPMGP00000012853"/>
<dbReference type="PANTHER" id="PTHR24058">
    <property type="entry name" value="DUAL SPECIFICITY PROTEIN KINASE"/>
    <property type="match status" value="1"/>
</dbReference>
<dbReference type="AlphaFoldDB" id="A0A3B4A723"/>
<keyword evidence="2" id="KW-0808">Transferase</keyword>
<feature type="domain" description="Protein kinase" evidence="6">
    <location>
        <begin position="8"/>
        <end position="256"/>
    </location>
</feature>
<evidence type="ECO:0000313" key="8">
    <source>
        <dbReference type="Proteomes" id="UP000261520"/>
    </source>
</evidence>
<dbReference type="InterPro" id="IPR011009">
    <property type="entry name" value="Kinase-like_dom_sf"/>
</dbReference>
<accession>A0A3B4A723</accession>
<name>A0A3B4A723_9GOBI</name>
<protein>
    <recommendedName>
        <fullName evidence="6">Protein kinase domain-containing protein</fullName>
    </recommendedName>
</protein>
<keyword evidence="5" id="KW-0067">ATP-binding</keyword>
<dbReference type="InterPro" id="IPR000719">
    <property type="entry name" value="Prot_kinase_dom"/>
</dbReference>
<dbReference type="GO" id="GO:0004674">
    <property type="term" value="F:protein serine/threonine kinase activity"/>
    <property type="evidence" value="ECO:0007669"/>
    <property type="project" value="UniProtKB-KW"/>
</dbReference>
<dbReference type="InterPro" id="IPR050494">
    <property type="entry name" value="Ser_Thr_dual-spec_kinase"/>
</dbReference>
<reference evidence="7" key="1">
    <citation type="submission" date="2025-08" db="UniProtKB">
        <authorList>
            <consortium name="Ensembl"/>
        </authorList>
    </citation>
    <scope>IDENTIFICATION</scope>
</reference>
<dbReference type="GO" id="GO:0005524">
    <property type="term" value="F:ATP binding"/>
    <property type="evidence" value="ECO:0007669"/>
    <property type="project" value="UniProtKB-KW"/>
</dbReference>
<evidence type="ECO:0000259" key="6">
    <source>
        <dbReference type="PROSITE" id="PS50011"/>
    </source>
</evidence>
<evidence type="ECO:0000256" key="1">
    <source>
        <dbReference type="ARBA" id="ARBA00022527"/>
    </source>
</evidence>
<reference evidence="7" key="2">
    <citation type="submission" date="2025-09" db="UniProtKB">
        <authorList>
            <consortium name="Ensembl"/>
        </authorList>
    </citation>
    <scope>IDENTIFICATION</scope>
</reference>
<dbReference type="Proteomes" id="UP000261520">
    <property type="component" value="Unplaced"/>
</dbReference>
<evidence type="ECO:0000256" key="4">
    <source>
        <dbReference type="ARBA" id="ARBA00022777"/>
    </source>
</evidence>
<dbReference type="Gene3D" id="3.30.200.20">
    <property type="entry name" value="Phosphorylase Kinase, domain 1"/>
    <property type="match status" value="1"/>
</dbReference>
<keyword evidence="3" id="KW-0547">Nucleotide-binding</keyword>
<evidence type="ECO:0000256" key="3">
    <source>
        <dbReference type="ARBA" id="ARBA00022741"/>
    </source>
</evidence>
<keyword evidence="4" id="KW-0418">Kinase</keyword>
<sequence>QDHVSTSSRSSPIMGEGIFGQVTECLSKEMEQIVAVKNVKITKNSDYVLNKELSMLRSINSLDLDKNNIAAGEHYMEFEMLDQRMLNLLEKRKKAPFSLSEIRPMAQQLFVALDGLRRLGVMHTNILPDNIMFVDHEKKPFKLIDFGVAVLKQNVKIGSRIEPSVYLAPEVTLTLPLTKAVDIWSLGCCLLEWYLWGHSSTGAASDLKDAVLNYYEIQSGLEYEERKAFLDLVQKMLDLNPNKRISPDEALQHFIITMSHSNTSKSQISTPSMSTSSTGRPVILKADDLSSGSPLITLPMWPLKRRAQEEKSKSTQ</sequence>
<evidence type="ECO:0000256" key="5">
    <source>
        <dbReference type="ARBA" id="ARBA00022840"/>
    </source>
</evidence>
<dbReference type="PROSITE" id="PS50011">
    <property type="entry name" value="PROTEIN_KINASE_DOM"/>
    <property type="match status" value="1"/>
</dbReference>
<dbReference type="Pfam" id="PF00069">
    <property type="entry name" value="Pkinase"/>
    <property type="match status" value="1"/>
</dbReference>
<dbReference type="PANTHER" id="PTHR24058:SF53">
    <property type="entry name" value="HOMEODOMAIN-INTERACTING PROTEIN KINASE 2"/>
    <property type="match status" value="1"/>
</dbReference>
<dbReference type="Gene3D" id="1.10.510.10">
    <property type="entry name" value="Transferase(Phosphotransferase) domain 1"/>
    <property type="match status" value="1"/>
</dbReference>